<sequence length="54" mass="5608">MLWLGLLVFVAALAGCVWIIVASHRHADTPLPTARTVFGVPLSAAPEPGGEAAR</sequence>
<evidence type="ECO:0000313" key="2">
    <source>
        <dbReference type="Proteomes" id="UP001595848"/>
    </source>
</evidence>
<reference evidence="2" key="1">
    <citation type="journal article" date="2019" name="Int. J. Syst. Evol. Microbiol.">
        <title>The Global Catalogue of Microorganisms (GCM) 10K type strain sequencing project: providing services to taxonomists for standard genome sequencing and annotation.</title>
        <authorList>
            <consortium name="The Broad Institute Genomics Platform"/>
            <consortium name="The Broad Institute Genome Sequencing Center for Infectious Disease"/>
            <person name="Wu L."/>
            <person name="Ma J."/>
        </authorList>
    </citation>
    <scope>NUCLEOTIDE SEQUENCE [LARGE SCALE GENOMIC DNA]</scope>
    <source>
        <strain evidence="2">LMG 24813</strain>
    </source>
</reference>
<protein>
    <submittedName>
        <fullName evidence="1">Uncharacterized protein</fullName>
    </submittedName>
</protein>
<organism evidence="1 2">
    <name type="scientific">Candidimonas humi</name>
    <dbReference type="NCBI Taxonomy" id="683355"/>
    <lineage>
        <taxon>Bacteria</taxon>
        <taxon>Pseudomonadati</taxon>
        <taxon>Pseudomonadota</taxon>
        <taxon>Betaproteobacteria</taxon>
        <taxon>Burkholderiales</taxon>
        <taxon>Alcaligenaceae</taxon>
        <taxon>Candidimonas</taxon>
    </lineage>
</organism>
<accession>A0ABV8NVB9</accession>
<dbReference type="Proteomes" id="UP001595848">
    <property type="component" value="Unassembled WGS sequence"/>
</dbReference>
<keyword evidence="2" id="KW-1185">Reference proteome</keyword>
<evidence type="ECO:0000313" key="1">
    <source>
        <dbReference type="EMBL" id="MFC4200177.1"/>
    </source>
</evidence>
<proteinExistence type="predicted"/>
<comment type="caution">
    <text evidence="1">The sequence shown here is derived from an EMBL/GenBank/DDBJ whole genome shotgun (WGS) entry which is preliminary data.</text>
</comment>
<name>A0ABV8NVB9_9BURK</name>
<dbReference type="EMBL" id="JBHSBV010000001">
    <property type="protein sequence ID" value="MFC4200177.1"/>
    <property type="molecule type" value="Genomic_DNA"/>
</dbReference>
<dbReference type="RefSeq" id="WP_217965072.1">
    <property type="nucleotide sequence ID" value="NZ_JAHTBN010000005.1"/>
</dbReference>
<gene>
    <name evidence="1" type="ORF">ACFOY1_04350</name>
</gene>